<keyword evidence="4" id="KW-1133">Transmembrane helix</keyword>
<dbReference type="AlphaFoldDB" id="A0A734IVP8"/>
<evidence type="ECO:0000256" key="2">
    <source>
        <dbReference type="ARBA" id="ARBA00008564"/>
    </source>
</evidence>
<dbReference type="GO" id="GO:0006824">
    <property type="term" value="P:cobalt ion transport"/>
    <property type="evidence" value="ECO:0007669"/>
    <property type="project" value="TreeGrafter"/>
</dbReference>
<dbReference type="InterPro" id="IPR052770">
    <property type="entry name" value="Cobalt_transport_CbiQ"/>
</dbReference>
<dbReference type="CDD" id="cd16914">
    <property type="entry name" value="EcfT"/>
    <property type="match status" value="1"/>
</dbReference>
<evidence type="ECO:0000256" key="3">
    <source>
        <dbReference type="ARBA" id="ARBA00022692"/>
    </source>
</evidence>
<keyword evidence="5" id="KW-0472">Membrane</keyword>
<comment type="caution">
    <text evidence="6">The sequence shown here is derived from an EMBL/GenBank/DDBJ whole genome shotgun (WGS) entry which is preliminary data.</text>
</comment>
<evidence type="ECO:0000256" key="1">
    <source>
        <dbReference type="ARBA" id="ARBA00004141"/>
    </source>
</evidence>
<evidence type="ECO:0000313" key="6">
    <source>
        <dbReference type="EMBL" id="HAE6325136.1"/>
    </source>
</evidence>
<dbReference type="Pfam" id="PF02361">
    <property type="entry name" value="CbiQ"/>
    <property type="match status" value="1"/>
</dbReference>
<dbReference type="PANTHER" id="PTHR43723">
    <property type="entry name" value="COBALT TRANSPORT PROTEIN CBIQ"/>
    <property type="match status" value="1"/>
</dbReference>
<dbReference type="EMBL" id="DAASOC010000001">
    <property type="protein sequence ID" value="HAE6325136.1"/>
    <property type="molecule type" value="Genomic_DNA"/>
</dbReference>
<reference evidence="6" key="2">
    <citation type="submission" date="2018-07" db="EMBL/GenBank/DDBJ databases">
        <authorList>
            <consortium name="NCBI Pathogen Detection Project"/>
        </authorList>
    </citation>
    <scope>NUCLEOTIDE SEQUENCE</scope>
    <source>
        <strain evidence="6">N13-02941</strain>
    </source>
</reference>
<comment type="similarity">
    <text evidence="2">Belongs to the CbiQ family.</text>
</comment>
<sequence length="86" mass="10118">SLLKRAHIPRLLTEQILLTWRFLFILLDEAAAIRRAQTLRFGYCSLPNGYRSLAMLTGLLFTRVLMRYQQMTTTLDIKLYQGDFHL</sequence>
<reference evidence="6" key="1">
    <citation type="journal article" date="2018" name="Genome Biol.">
        <title>SKESA: strategic k-mer extension for scrupulous assemblies.</title>
        <authorList>
            <person name="Souvorov A."/>
            <person name="Agarwala R."/>
            <person name="Lipman D.J."/>
        </authorList>
    </citation>
    <scope>NUCLEOTIDE SEQUENCE</scope>
    <source>
        <strain evidence="6">N13-02941</strain>
    </source>
</reference>
<dbReference type="GO" id="GO:0043190">
    <property type="term" value="C:ATP-binding cassette (ABC) transporter complex"/>
    <property type="evidence" value="ECO:0007669"/>
    <property type="project" value="TreeGrafter"/>
</dbReference>
<gene>
    <name evidence="6" type="ORF">G4J50_000832</name>
</gene>
<feature type="non-terminal residue" evidence="6">
    <location>
        <position position="1"/>
    </location>
</feature>
<name>A0A734IVP8_SALET</name>
<dbReference type="PANTHER" id="PTHR43723:SF1">
    <property type="entry name" value="COBALT TRANSPORT PROTEIN CBIQ"/>
    <property type="match status" value="1"/>
</dbReference>
<evidence type="ECO:0000256" key="4">
    <source>
        <dbReference type="ARBA" id="ARBA00022989"/>
    </source>
</evidence>
<accession>A0A734IVP8</accession>
<proteinExistence type="inferred from homology"/>
<organism evidence="6">
    <name type="scientific">Salmonella enterica subsp. enterica serovar Heidelberg</name>
    <dbReference type="NCBI Taxonomy" id="611"/>
    <lineage>
        <taxon>Bacteria</taxon>
        <taxon>Pseudomonadati</taxon>
        <taxon>Pseudomonadota</taxon>
        <taxon>Gammaproteobacteria</taxon>
        <taxon>Enterobacterales</taxon>
        <taxon>Enterobacteriaceae</taxon>
        <taxon>Salmonella</taxon>
    </lineage>
</organism>
<dbReference type="InterPro" id="IPR003339">
    <property type="entry name" value="ABC/ECF_trnsptr_transmembrane"/>
</dbReference>
<keyword evidence="3 6" id="KW-0812">Transmembrane</keyword>
<evidence type="ECO:0000256" key="5">
    <source>
        <dbReference type="ARBA" id="ARBA00023136"/>
    </source>
</evidence>
<protein>
    <submittedName>
        <fullName evidence="6">Energy-coupling factor ABC transporter transmembrane protein</fullName>
    </submittedName>
</protein>
<comment type="subcellular location">
    <subcellularLocation>
        <location evidence="1">Membrane</location>
        <topology evidence="1">Multi-pass membrane protein</topology>
    </subcellularLocation>
</comment>